<reference evidence="3 4" key="1">
    <citation type="submission" date="2013-09" db="EMBL/GenBank/DDBJ databases">
        <authorList>
            <person name="Zeng Z."/>
            <person name="Chen C."/>
        </authorList>
    </citation>
    <scope>NUCLEOTIDE SEQUENCE [LARGE SCALE GENOMIC DNA]</scope>
    <source>
        <strain evidence="3 4">WB 4.1-42</strain>
    </source>
</reference>
<evidence type="ECO:0000313" key="4">
    <source>
        <dbReference type="Proteomes" id="UP000030111"/>
    </source>
</evidence>
<dbReference type="eggNOG" id="COG1572">
    <property type="taxonomic scope" value="Bacteria"/>
</dbReference>
<dbReference type="NCBIfam" id="NF033707">
    <property type="entry name" value="T9SS_sortase"/>
    <property type="match status" value="1"/>
</dbReference>
<dbReference type="EMBL" id="JRLY01000005">
    <property type="protein sequence ID" value="KGO93218.1"/>
    <property type="molecule type" value="Genomic_DNA"/>
</dbReference>
<dbReference type="InterPro" id="IPR029031">
    <property type="entry name" value="Gingipain_N_sf"/>
</dbReference>
<dbReference type="Proteomes" id="UP000030111">
    <property type="component" value="Unassembled WGS sequence"/>
</dbReference>
<dbReference type="InterPro" id="IPR029030">
    <property type="entry name" value="Caspase-like_dom_sf"/>
</dbReference>
<keyword evidence="4" id="KW-1185">Reference proteome</keyword>
<dbReference type="RefSeq" id="WP_026990761.1">
    <property type="nucleotide sequence ID" value="NZ_AUGP01000018.1"/>
</dbReference>
<dbReference type="STRING" id="1121898.GCA_000422725_01934"/>
<sequence length="1288" mass="142354">MKNRLLFFALLCFLVSYGQQRTEVVLNWVDNVSSAVGTSTIIMPQFTGGNMDYNADKKQLFFVSSVAVGAPANANSLQLSNIIYESITREQLGGLSISAIPATESAVLSSYLAREQWYVNLKLSPIIKDGAGFKRIKSFSYSYITDASGSALRGALNTTAVSNSVLASGDWYRFYVEKSGVYKLTRSFLSSLGLDVNTDPRKIKIYGNGGRMLPLLNSTDYPMDLAENAVKFVGEEDGKFDNADYILFYAEGVDNWNAESQTNNNLFADKTYYYVTTVGNTGKRIQQAIQPTGTPNLQTGNFDEYLFHEEDLVSIARLGRKWHGEQFNVENLQEFDFKFPDAEGPITVKVSAAANATTATSMEVKANDATVGSFSFLANGDSDIAARDGAFTGTFTGSGDITIALNYSNSGNPSANAWLDYIILEGKRTLKGNSKQFRFRLNSADDDNGVLQYNFTNASGIAEVWDITDIYNTTSITNTGGQANFSFKANRGEIRQYISVVSADYYTPLRDTKTRVANQNLKGTVFNNSQGVFQDVDYIIVTPEILNASAETLANLHRTGSGLNVKVVNLESIYQEFSSGKQDVGAIRNFVKYVYSNASTTAKRIKYLNLFGDASFDYKNRIPNNTNVVPTFHGFGSGVPDYSEVLTFVSDDFYGLMDPTEGPMTSNDGLDVAVGRMLVNDKTQADQMVAKVAEYMGPEAYGRWRNEYIMISDDVDATSDDFVPTLEDVAHDVNTYRPFINVRKVYTDAFVQQSAAGGFRYPEAHDELMRNINNGALVVNYLGHGGENGMAGERIFEISDAQKLTNRYKYPLFITATCQLTKFDNPYKTTAGEYIYWNTSGGAIAMITTTRSIFISVAFSFNKDLSRLLYNYTDNTGLDYPTMAEALRRTKLVSSQYVRCVSFIGDPALKLAIPKPKIVLTTINDVPVAQSTDVLQSLSYVKLGGRVTDGNGSQLSNYNGELEVSVFDKPTARVTLGNDGTSKNIGTQLNPIMVPIINNFSTLGETIFRGNVSVTNGQFSFGFVVPRDIRIPVSEGRVSFYSKRNNVLEDQTGQDTIIKIGGVNINAEVDNIAPTVKLYMNDESFVAGGITNESPILLAFLADAHGINTASGIGHDIIGILDGDETNPYLMNDYYEASLDDYTTGTVRFPFVNLAEGLHTLTFKAWDVYNNLVTTEIQFVVASSDELKLEHVLNYPNPFVSYTEFWFSHNRPFELLDVQVQIFTVTGKIVKTINQSVTTDGFLCRDIKWDGRDDFGDKIGKGVYVYKLTVRSSSTNKRAEKYEKLVLL</sequence>
<dbReference type="SUPFAM" id="SSF52129">
    <property type="entry name" value="Caspase-like"/>
    <property type="match status" value="1"/>
</dbReference>
<gene>
    <name evidence="3" type="ORF">Q766_07885</name>
</gene>
<dbReference type="Gene3D" id="2.60.40.4070">
    <property type="match status" value="1"/>
</dbReference>
<feature type="domain" description="Gingipain" evidence="2">
    <location>
        <begin position="538"/>
        <end position="911"/>
    </location>
</feature>
<dbReference type="GO" id="GO:0006508">
    <property type="term" value="P:proteolysis"/>
    <property type="evidence" value="ECO:0007669"/>
    <property type="project" value="InterPro"/>
</dbReference>
<dbReference type="Pfam" id="PF01364">
    <property type="entry name" value="Peptidase_C25"/>
    <property type="match status" value="1"/>
</dbReference>
<organism evidence="3 4">
    <name type="scientific">Flavobacterium subsaxonicum WB 4.1-42 = DSM 21790</name>
    <dbReference type="NCBI Taxonomy" id="1121898"/>
    <lineage>
        <taxon>Bacteria</taxon>
        <taxon>Pseudomonadati</taxon>
        <taxon>Bacteroidota</taxon>
        <taxon>Flavobacteriia</taxon>
        <taxon>Flavobacteriales</taxon>
        <taxon>Flavobacteriaceae</taxon>
        <taxon>Flavobacterium</taxon>
    </lineage>
</organism>
<proteinExistence type="predicted"/>
<protein>
    <submittedName>
        <fullName evidence="3">Peptidase C25</fullName>
    </submittedName>
</protein>
<dbReference type="Gene3D" id="3.40.50.1460">
    <property type="match status" value="1"/>
</dbReference>
<keyword evidence="1" id="KW-0732">Signal</keyword>
<comment type="caution">
    <text evidence="3">The sequence shown here is derived from an EMBL/GenBank/DDBJ whole genome shotgun (WGS) entry which is preliminary data.</text>
</comment>
<evidence type="ECO:0000256" key="1">
    <source>
        <dbReference type="ARBA" id="ARBA00022729"/>
    </source>
</evidence>
<dbReference type="GO" id="GO:0008234">
    <property type="term" value="F:cysteine-type peptidase activity"/>
    <property type="evidence" value="ECO:0007669"/>
    <property type="project" value="InterPro"/>
</dbReference>
<dbReference type="InterPro" id="IPR001769">
    <property type="entry name" value="Gingipain"/>
</dbReference>
<dbReference type="Gene3D" id="3.40.50.10390">
    <property type="entry name" value="Gingipain r, domain 1"/>
    <property type="match status" value="1"/>
</dbReference>
<evidence type="ECO:0000259" key="2">
    <source>
        <dbReference type="Pfam" id="PF01364"/>
    </source>
</evidence>
<evidence type="ECO:0000313" key="3">
    <source>
        <dbReference type="EMBL" id="KGO93218.1"/>
    </source>
</evidence>
<name>A0A0A2MP54_9FLAO</name>
<dbReference type="OrthoDB" id="9809780at2"/>
<accession>A0A0A2MP54</accession>
<dbReference type="CDD" id="cd02258">
    <property type="entry name" value="Peptidase_C25_N"/>
    <property type="match status" value="1"/>
</dbReference>